<proteinExistence type="predicted"/>
<keyword evidence="1" id="KW-0472">Membrane</keyword>
<evidence type="ECO:0000313" key="3">
    <source>
        <dbReference type="Proteomes" id="UP000642509"/>
    </source>
</evidence>
<evidence type="ECO:0000256" key="1">
    <source>
        <dbReference type="SAM" id="Phobius"/>
    </source>
</evidence>
<reference evidence="3" key="1">
    <citation type="journal article" date="2019" name="Int. J. Syst. Evol. Microbiol.">
        <title>The Global Catalogue of Microorganisms (GCM) 10K type strain sequencing project: providing services to taxonomists for standard genome sequencing and annotation.</title>
        <authorList>
            <consortium name="The Broad Institute Genomics Platform"/>
            <consortium name="The Broad Institute Genome Sequencing Center for Infectious Disease"/>
            <person name="Wu L."/>
            <person name="Ma J."/>
        </authorList>
    </citation>
    <scope>NUCLEOTIDE SEQUENCE [LARGE SCALE GENOMIC DNA]</scope>
    <source>
        <strain evidence="3">CGMCC 1.7064</strain>
    </source>
</reference>
<keyword evidence="3" id="KW-1185">Reference proteome</keyword>
<feature type="transmembrane region" description="Helical" evidence="1">
    <location>
        <begin position="34"/>
        <end position="54"/>
    </location>
</feature>
<keyword evidence="1" id="KW-0812">Transmembrane</keyword>
<dbReference type="EMBL" id="BMLQ01000013">
    <property type="protein sequence ID" value="GGO49674.1"/>
    <property type="molecule type" value="Genomic_DNA"/>
</dbReference>
<organism evidence="2 3">
    <name type="scientific">Citricoccus zhacaiensis</name>
    <dbReference type="NCBI Taxonomy" id="489142"/>
    <lineage>
        <taxon>Bacteria</taxon>
        <taxon>Bacillati</taxon>
        <taxon>Actinomycetota</taxon>
        <taxon>Actinomycetes</taxon>
        <taxon>Micrococcales</taxon>
        <taxon>Micrococcaceae</taxon>
        <taxon>Citricoccus</taxon>
    </lineage>
</organism>
<feature type="transmembrane region" description="Helical" evidence="1">
    <location>
        <begin position="66"/>
        <end position="86"/>
    </location>
</feature>
<comment type="caution">
    <text evidence="2">The sequence shown here is derived from an EMBL/GenBank/DDBJ whole genome shotgun (WGS) entry which is preliminary data.</text>
</comment>
<accession>A0ABQ2MCU7</accession>
<sequence length="87" mass="9711">MFGLVSYVPLGMAYLALLHYFGPIGYRQLDSPGLGLSIGAAWLLILVPVFMWVNLMLARRLPLPRWVTWTGASIFLLGPFAFELLLS</sequence>
<protein>
    <submittedName>
        <fullName evidence="2">Uncharacterized protein</fullName>
    </submittedName>
</protein>
<gene>
    <name evidence="2" type="ORF">GCM10010977_32120</name>
</gene>
<dbReference type="Proteomes" id="UP000642509">
    <property type="component" value="Unassembled WGS sequence"/>
</dbReference>
<evidence type="ECO:0000313" key="2">
    <source>
        <dbReference type="EMBL" id="GGO49674.1"/>
    </source>
</evidence>
<feature type="transmembrane region" description="Helical" evidence="1">
    <location>
        <begin position="6"/>
        <end position="22"/>
    </location>
</feature>
<name>A0ABQ2MCU7_9MICC</name>
<keyword evidence="1" id="KW-1133">Transmembrane helix</keyword>